<name>A0ACC5UA51_9FLAO</name>
<sequence>MREYNTYANKQLEKLSKTQDKFIAKFNTNSYSSWFYDQETELLRLYNEDIDEVFFKYIPVGTYSPISNSWMWSWHNEGSIEEHKYETLKIKKFGKKHGFDFLTNGLINCEKSECWKLTAISKNLIGGIGVYSTNSKDLQKYFIIVKVYKDINSMEVQRMKQKKVDCGIHGFRRTAFVCQHLDLENPKGFEEAFEAVKGMDLDESEDFAAWCSECEEYRLSEDGWNEESEKFADIKLVCEECYFELKEFNKK</sequence>
<accession>A0ACC5UA51</accession>
<keyword evidence="2" id="KW-1185">Reference proteome</keyword>
<reference evidence="1" key="1">
    <citation type="submission" date="2021-05" db="EMBL/GenBank/DDBJ databases">
        <title>Draft genomes of bacteria isolated from model marine particles.</title>
        <authorList>
            <person name="Datta M.S."/>
            <person name="Schwartzman J.A."/>
            <person name="Enke T.N."/>
            <person name="Saavedra J."/>
            <person name="Cermak N."/>
            <person name="Cordero O.X."/>
        </authorList>
    </citation>
    <scope>NUCLEOTIDE SEQUENCE</scope>
    <source>
        <strain evidence="1">I2M19</strain>
    </source>
</reference>
<evidence type="ECO:0000313" key="1">
    <source>
        <dbReference type="EMBL" id="MBU2951208.1"/>
    </source>
</evidence>
<dbReference type="Proteomes" id="UP001647509">
    <property type="component" value="Unassembled WGS sequence"/>
</dbReference>
<evidence type="ECO:0000313" key="2">
    <source>
        <dbReference type="Proteomes" id="UP001647509"/>
    </source>
</evidence>
<organism evidence="1 2">
    <name type="scientific">Pseudotamlana agarivorans</name>
    <dbReference type="NCBI Taxonomy" id="481183"/>
    <lineage>
        <taxon>Bacteria</taxon>
        <taxon>Pseudomonadati</taxon>
        <taxon>Bacteroidota</taxon>
        <taxon>Flavobacteriia</taxon>
        <taxon>Flavobacteriales</taxon>
        <taxon>Flavobacteriaceae</taxon>
        <taxon>Pseudotamlana</taxon>
    </lineage>
</organism>
<proteinExistence type="predicted"/>
<gene>
    <name evidence="1" type="ORF">KO493_10915</name>
</gene>
<dbReference type="EMBL" id="JAHKPD010000016">
    <property type="protein sequence ID" value="MBU2951208.1"/>
    <property type="molecule type" value="Genomic_DNA"/>
</dbReference>
<protein>
    <submittedName>
        <fullName evidence="1">Uncharacterized protein</fullName>
    </submittedName>
</protein>
<comment type="caution">
    <text evidence="1">The sequence shown here is derived from an EMBL/GenBank/DDBJ whole genome shotgun (WGS) entry which is preliminary data.</text>
</comment>